<dbReference type="GO" id="GO:0005471">
    <property type="term" value="F:ATP:ADP antiporter activity"/>
    <property type="evidence" value="ECO:0007669"/>
    <property type="project" value="UniProtKB-UniRule"/>
</dbReference>
<sequence>MGLYRGSMPSLLGIMGYRDFYSALYDSLKLVALIGPLRTIFFGVVGVGVVRDDFVVEHRGRHFTHSTLSRRRMMLTCSEAVNYRTAVDVAPQIIAPKKSKLFWANVLRAVADADVLVVSGEDLLIVSRSAFKFKAGSG</sequence>
<organism evidence="9 10">
    <name type="scientific">Beauveria brongniartii RCEF 3172</name>
    <dbReference type="NCBI Taxonomy" id="1081107"/>
    <lineage>
        <taxon>Eukaryota</taxon>
        <taxon>Fungi</taxon>
        <taxon>Dikarya</taxon>
        <taxon>Ascomycota</taxon>
        <taxon>Pezizomycotina</taxon>
        <taxon>Sordariomycetes</taxon>
        <taxon>Hypocreomycetidae</taxon>
        <taxon>Hypocreales</taxon>
        <taxon>Cordycipitaceae</taxon>
        <taxon>Beauveria</taxon>
        <taxon>Beauveria brongniartii</taxon>
    </lineage>
</organism>
<comment type="subunit">
    <text evidence="8">Monomer.</text>
</comment>
<evidence type="ECO:0000256" key="4">
    <source>
        <dbReference type="ARBA" id="ARBA00022737"/>
    </source>
</evidence>
<evidence type="ECO:0000256" key="5">
    <source>
        <dbReference type="ARBA" id="ARBA00022792"/>
    </source>
</evidence>
<dbReference type="Proteomes" id="UP000076863">
    <property type="component" value="Unassembled WGS sequence"/>
</dbReference>
<dbReference type="PANTHER" id="PTHR45635">
    <property type="entry name" value="ADP,ATP CARRIER PROTEIN 1-RELATED-RELATED"/>
    <property type="match status" value="1"/>
</dbReference>
<evidence type="ECO:0000313" key="9">
    <source>
        <dbReference type="EMBL" id="OAA36985.1"/>
    </source>
</evidence>
<evidence type="ECO:0000313" key="10">
    <source>
        <dbReference type="Proteomes" id="UP000076863"/>
    </source>
</evidence>
<reference evidence="9 10" key="1">
    <citation type="journal article" date="2016" name="Genome Biol. Evol.">
        <title>Divergent and convergent evolution of fungal pathogenicity.</title>
        <authorList>
            <person name="Shang Y."/>
            <person name="Xiao G."/>
            <person name="Zheng P."/>
            <person name="Cen K."/>
            <person name="Zhan S."/>
            <person name="Wang C."/>
        </authorList>
    </citation>
    <scope>NUCLEOTIDE SEQUENCE [LARGE SCALE GENOMIC DNA]</scope>
    <source>
        <strain evidence="9 10">RCEF 3172</strain>
    </source>
</reference>
<keyword evidence="3 8" id="KW-0813">Transport</keyword>
<dbReference type="GO" id="GO:0005743">
    <property type="term" value="C:mitochondrial inner membrane"/>
    <property type="evidence" value="ECO:0007669"/>
    <property type="project" value="UniProtKB-SubCell"/>
</dbReference>
<keyword evidence="7" id="KW-0496">Mitochondrion</keyword>
<dbReference type="EMBL" id="AZHA01000033">
    <property type="protein sequence ID" value="OAA36985.1"/>
    <property type="molecule type" value="Genomic_DNA"/>
</dbReference>
<comment type="caution">
    <text evidence="9">The sequence shown here is derived from an EMBL/GenBank/DDBJ whole genome shotgun (WGS) entry which is preliminary data.</text>
</comment>
<comment type="subcellular location">
    <subcellularLocation>
        <location evidence="8">Membrane</location>
        <topology evidence="8">Multi-pass membrane protein</topology>
    </subcellularLocation>
    <subcellularLocation>
        <location evidence="1">Mitochondrion inner membrane</location>
        <topology evidence="1">Multi-pass membrane protein</topology>
    </subcellularLocation>
</comment>
<evidence type="ECO:0000256" key="3">
    <source>
        <dbReference type="ARBA" id="ARBA00022448"/>
    </source>
</evidence>
<evidence type="ECO:0000256" key="6">
    <source>
        <dbReference type="ARBA" id="ARBA00022989"/>
    </source>
</evidence>
<comment type="similarity">
    <text evidence="2 8">Belongs to the mitochondrial carrier (TC 2.A.29) family.</text>
</comment>
<evidence type="ECO:0000256" key="2">
    <source>
        <dbReference type="ARBA" id="ARBA00006375"/>
    </source>
</evidence>
<evidence type="ECO:0000256" key="8">
    <source>
        <dbReference type="RuleBase" id="RU368008"/>
    </source>
</evidence>
<keyword evidence="10" id="KW-1185">Reference proteome</keyword>
<keyword evidence="6" id="KW-0472">Membrane</keyword>
<dbReference type="InterPro" id="IPR002113">
    <property type="entry name" value="ADT_euk_type"/>
</dbReference>
<keyword evidence="5" id="KW-0999">Mitochondrion inner membrane</keyword>
<dbReference type="GO" id="GO:0140021">
    <property type="term" value="P:mitochondrial ADP transmembrane transport"/>
    <property type="evidence" value="ECO:0007669"/>
    <property type="project" value="InterPro"/>
</dbReference>
<keyword evidence="6" id="KW-0812">Transmembrane</keyword>
<evidence type="ECO:0000256" key="7">
    <source>
        <dbReference type="ARBA" id="ARBA00023128"/>
    </source>
</evidence>
<keyword evidence="6" id="KW-1133">Transmembrane helix</keyword>
<dbReference type="AlphaFoldDB" id="A0A166S989"/>
<comment type="function">
    <text evidence="8">Catalyzes the exchange of ADP and ATP across the membrane.</text>
</comment>
<dbReference type="PANTHER" id="PTHR45635:SF14">
    <property type="entry name" value="ADP_ATP TRANSLOCASE"/>
    <property type="match status" value="1"/>
</dbReference>
<proteinExistence type="inferred from homology"/>
<gene>
    <name evidence="9" type="ORF">BBO_07960</name>
</gene>
<accession>A0A166S989</accession>
<evidence type="ECO:0000256" key="1">
    <source>
        <dbReference type="ARBA" id="ARBA00004448"/>
    </source>
</evidence>
<keyword evidence="4" id="KW-0677">Repeat</keyword>
<protein>
    <recommendedName>
        <fullName evidence="8">ADP/ATP translocase</fullName>
    </recommendedName>
    <alternativeName>
        <fullName evidence="8">ADP,ATP carrier protein</fullName>
    </alternativeName>
</protein>
<name>A0A166S989_9HYPO</name>
<dbReference type="GO" id="GO:1990544">
    <property type="term" value="P:mitochondrial ATP transmembrane transport"/>
    <property type="evidence" value="ECO:0007669"/>
    <property type="project" value="InterPro"/>
</dbReference>